<evidence type="ECO:0000259" key="8">
    <source>
        <dbReference type="PROSITE" id="PS50113"/>
    </source>
</evidence>
<dbReference type="NCBIfam" id="TIGR00229">
    <property type="entry name" value="sensory_box"/>
    <property type="match status" value="5"/>
</dbReference>
<dbReference type="InterPro" id="IPR000014">
    <property type="entry name" value="PAS"/>
</dbReference>
<dbReference type="InterPro" id="IPR005467">
    <property type="entry name" value="His_kinase_dom"/>
</dbReference>
<dbReference type="RefSeq" id="WP_160066979.1">
    <property type="nucleotide sequence ID" value="NZ_WUYX01000069.1"/>
</dbReference>
<evidence type="ECO:0000256" key="3">
    <source>
        <dbReference type="ARBA" id="ARBA00022553"/>
    </source>
</evidence>
<proteinExistence type="predicted"/>
<dbReference type="EMBL" id="WUYX01000069">
    <property type="protein sequence ID" value="MXV64041.1"/>
    <property type="molecule type" value="Genomic_DNA"/>
</dbReference>
<dbReference type="PRINTS" id="PR00344">
    <property type="entry name" value="BCTRLSENSOR"/>
</dbReference>
<keyword evidence="5" id="KW-0418">Kinase</keyword>
<dbReference type="InterPro" id="IPR003661">
    <property type="entry name" value="HisK_dim/P_dom"/>
</dbReference>
<keyword evidence="10" id="KW-1185">Reference proteome</keyword>
<dbReference type="InterPro" id="IPR001610">
    <property type="entry name" value="PAC"/>
</dbReference>
<comment type="catalytic activity">
    <reaction evidence="1">
        <text>ATP + protein L-histidine = ADP + protein N-phospho-L-histidine.</text>
        <dbReference type="EC" id="2.7.13.3"/>
    </reaction>
</comment>
<dbReference type="OrthoDB" id="106630at2157"/>
<evidence type="ECO:0000259" key="6">
    <source>
        <dbReference type="PROSITE" id="PS50109"/>
    </source>
</evidence>
<dbReference type="Pfam" id="PF02518">
    <property type="entry name" value="HATPase_c"/>
    <property type="match status" value="1"/>
</dbReference>
<organism evidence="9 10">
    <name type="scientific">Natronorubrum halalkaliphilum</name>
    <dbReference type="NCBI Taxonomy" id="2691917"/>
    <lineage>
        <taxon>Archaea</taxon>
        <taxon>Methanobacteriati</taxon>
        <taxon>Methanobacteriota</taxon>
        <taxon>Stenosarchaea group</taxon>
        <taxon>Halobacteria</taxon>
        <taxon>Halobacteriales</taxon>
        <taxon>Natrialbaceae</taxon>
        <taxon>Natronorubrum</taxon>
    </lineage>
</organism>
<sequence>MSSRADATGEVFWGNTDEKVALQRYQTLITTIDDGIYQLDADGHFVAVNEGFLEATGYDRDELLGEHISLVLADDDLTEIRREIRTQLKAGADDVVRFELGIHTAGGEIAPCELRINLLVNEDEGEFEGTIGVVRELSERTQRLDTFESARASTDSITNVLDEANIGVFVLDQEFDVAWIDATIGDYFDLDRREVIGRDKRQILNQAVKHKFDNPDQFADTVLSTYEDNSYVERFECRMPGDDDHEERWLEHYSKPIESGQYAGGRIELYYDITDRKRSEGVLRETEERFRSLADAVEEYAIFRLDADGDVISWNEGAREIKGYDAEAILGEHFSTFYTSSDRAAGVPERNLERATANGSVEDEGWRVRNDGTRFWANVTITAVFDDDGTHRGYLKVTRDMTDRYEREQELESELQRIFGRISDAFYALDEDCRFTHVNDRAEQILGLEREEVLGTCVWTTLPELEGTPFEKRYREAMETQESNSFEAYYPPIDTWLEVNVYPSETGLSVYFRDITERKERERELRRKERRFEAIFNDPNILVGLLEPDGTTLDINQTAMEYIHADLEDVTGVPFWETPWWGEGDGVQSDVKRWTQRAADGEYVEFETDLTRPNGEQYTLDGVFRPVTNDEGDVVSIIVSDRDVTERREYERQLSTLMDNVPGMVYRCHNDREWQMEFVSDACREITGYEPDALETGAVSYGGDIMVEDDREEVWEEIQRTVDDGETFSLTYRIETADGDLRWVRSEGRGHFDDGTLVTLEGIISDITERKRLETELKESNERLEQFAYAASHDLQEPLRMVTSYLQLIERRYADALDEDGTEFIEFAVDGADRMREMIDGLLEYSRVETRGDPFEPIEMDAVLNSAVEDLQLQIQESNAEITNAELPTVKGDDSQLRQVFQNLLSNAITYSGEDPPHIHIDAEQRGREWVFSVHDDGIGIPPEDQDRIFTVFDRLHSNEEYEGAGIGLALCERIVERHDGEIWVESEPGNGSTFSFTLPAAE</sequence>
<dbReference type="PROSITE" id="PS50113">
    <property type="entry name" value="PAC"/>
    <property type="match status" value="3"/>
</dbReference>
<accession>A0A6B0VQD0</accession>
<feature type="domain" description="PAC" evidence="8">
    <location>
        <begin position="361"/>
        <end position="413"/>
    </location>
</feature>
<evidence type="ECO:0000313" key="9">
    <source>
        <dbReference type="EMBL" id="MXV64041.1"/>
    </source>
</evidence>
<dbReference type="EC" id="2.7.13.3" evidence="2"/>
<feature type="domain" description="PAS" evidence="7">
    <location>
        <begin position="650"/>
        <end position="725"/>
    </location>
</feature>
<dbReference type="Pfam" id="PF08448">
    <property type="entry name" value="PAS_4"/>
    <property type="match status" value="3"/>
</dbReference>
<dbReference type="GO" id="GO:0000155">
    <property type="term" value="F:phosphorelay sensor kinase activity"/>
    <property type="evidence" value="ECO:0007669"/>
    <property type="project" value="InterPro"/>
</dbReference>
<protein>
    <recommendedName>
        <fullName evidence="2">histidine kinase</fullName>
        <ecNumber evidence="2">2.7.13.3</ecNumber>
    </recommendedName>
</protein>
<evidence type="ECO:0000256" key="1">
    <source>
        <dbReference type="ARBA" id="ARBA00000085"/>
    </source>
</evidence>
<dbReference type="Pfam" id="PF00512">
    <property type="entry name" value="HisKA"/>
    <property type="match status" value="1"/>
</dbReference>
<dbReference type="PROSITE" id="PS50112">
    <property type="entry name" value="PAS"/>
    <property type="match status" value="5"/>
</dbReference>
<feature type="domain" description="PAS" evidence="7">
    <location>
        <begin position="286"/>
        <end position="359"/>
    </location>
</feature>
<dbReference type="InterPro" id="IPR052162">
    <property type="entry name" value="Sensor_kinase/Photoreceptor"/>
</dbReference>
<dbReference type="CDD" id="cd00130">
    <property type="entry name" value="PAS"/>
    <property type="match status" value="5"/>
</dbReference>
<gene>
    <name evidence="9" type="ORF">GS429_18625</name>
</gene>
<dbReference type="Pfam" id="PF08447">
    <property type="entry name" value="PAS_3"/>
    <property type="match status" value="1"/>
</dbReference>
<dbReference type="Pfam" id="PF13426">
    <property type="entry name" value="PAS_9"/>
    <property type="match status" value="1"/>
</dbReference>
<evidence type="ECO:0000313" key="10">
    <source>
        <dbReference type="Proteomes" id="UP000434101"/>
    </source>
</evidence>
<evidence type="ECO:0000256" key="4">
    <source>
        <dbReference type="ARBA" id="ARBA00022679"/>
    </source>
</evidence>
<feature type="domain" description="Histidine kinase" evidence="6">
    <location>
        <begin position="790"/>
        <end position="1003"/>
    </location>
</feature>
<feature type="domain" description="PAS" evidence="7">
    <location>
        <begin position="153"/>
        <end position="198"/>
    </location>
</feature>
<dbReference type="SUPFAM" id="SSF55874">
    <property type="entry name" value="ATPase domain of HSP90 chaperone/DNA topoisomerase II/histidine kinase"/>
    <property type="match status" value="1"/>
</dbReference>
<evidence type="ECO:0000259" key="7">
    <source>
        <dbReference type="PROSITE" id="PS50112"/>
    </source>
</evidence>
<dbReference type="CDD" id="cd00082">
    <property type="entry name" value="HisKA"/>
    <property type="match status" value="1"/>
</dbReference>
<dbReference type="InterPro" id="IPR004358">
    <property type="entry name" value="Sig_transdc_His_kin-like_C"/>
</dbReference>
<dbReference type="AlphaFoldDB" id="A0A6B0VQD0"/>
<dbReference type="SMART" id="SM00086">
    <property type="entry name" value="PAC"/>
    <property type="match status" value="4"/>
</dbReference>
<keyword evidence="3" id="KW-0597">Phosphoprotein</keyword>
<dbReference type="InterPro" id="IPR000700">
    <property type="entry name" value="PAS-assoc_C"/>
</dbReference>
<dbReference type="Gene3D" id="3.30.450.20">
    <property type="entry name" value="PAS domain"/>
    <property type="match status" value="6"/>
</dbReference>
<feature type="domain" description="PAC" evidence="8">
    <location>
        <begin position="604"/>
        <end position="656"/>
    </location>
</feature>
<evidence type="ECO:0000256" key="2">
    <source>
        <dbReference type="ARBA" id="ARBA00012438"/>
    </source>
</evidence>
<name>A0A6B0VQD0_9EURY</name>
<dbReference type="PANTHER" id="PTHR43304:SF1">
    <property type="entry name" value="PAC DOMAIN-CONTAINING PROTEIN"/>
    <property type="match status" value="1"/>
</dbReference>
<dbReference type="SUPFAM" id="SSF47384">
    <property type="entry name" value="Homodimeric domain of signal transducing histidine kinase"/>
    <property type="match status" value="1"/>
</dbReference>
<keyword evidence="4" id="KW-0808">Transferase</keyword>
<feature type="domain" description="PAS" evidence="7">
    <location>
        <begin position="21"/>
        <end position="91"/>
    </location>
</feature>
<dbReference type="SMART" id="SM00387">
    <property type="entry name" value="HATPase_c"/>
    <property type="match status" value="1"/>
</dbReference>
<dbReference type="FunFam" id="3.30.565.10:FF:000006">
    <property type="entry name" value="Sensor histidine kinase WalK"/>
    <property type="match status" value="1"/>
</dbReference>
<dbReference type="InterPro" id="IPR036890">
    <property type="entry name" value="HATPase_C_sf"/>
</dbReference>
<reference evidence="9 10" key="1">
    <citation type="submission" date="2020-01" db="EMBL/GenBank/DDBJ databases">
        <title>Natronorubrum sp. JWXQ-INN 674 isolated from Inner Mongolia Autonomous Region of China.</title>
        <authorList>
            <person name="Xue Q."/>
        </authorList>
    </citation>
    <scope>NUCLEOTIDE SEQUENCE [LARGE SCALE GENOMIC DNA]</scope>
    <source>
        <strain evidence="9 10">JWXQ-INN-674</strain>
    </source>
</reference>
<dbReference type="Gene3D" id="3.30.565.10">
    <property type="entry name" value="Histidine kinase-like ATPase, C-terminal domain"/>
    <property type="match status" value="1"/>
</dbReference>
<dbReference type="SUPFAM" id="SSF55785">
    <property type="entry name" value="PYP-like sensor domain (PAS domain)"/>
    <property type="match status" value="6"/>
</dbReference>
<dbReference type="PANTHER" id="PTHR43304">
    <property type="entry name" value="PHYTOCHROME-LIKE PROTEIN CPH1"/>
    <property type="match status" value="1"/>
</dbReference>
<dbReference type="InterPro" id="IPR013656">
    <property type="entry name" value="PAS_4"/>
</dbReference>
<dbReference type="PROSITE" id="PS50109">
    <property type="entry name" value="HIS_KIN"/>
    <property type="match status" value="1"/>
</dbReference>
<dbReference type="SMART" id="SM00388">
    <property type="entry name" value="HisKA"/>
    <property type="match status" value="1"/>
</dbReference>
<dbReference type="InterPro" id="IPR013655">
    <property type="entry name" value="PAS_fold_3"/>
</dbReference>
<dbReference type="InterPro" id="IPR036097">
    <property type="entry name" value="HisK_dim/P_sf"/>
</dbReference>
<dbReference type="SMART" id="SM00091">
    <property type="entry name" value="PAS"/>
    <property type="match status" value="6"/>
</dbReference>
<dbReference type="InterPro" id="IPR003594">
    <property type="entry name" value="HATPase_dom"/>
</dbReference>
<feature type="domain" description="PAS" evidence="7">
    <location>
        <begin position="411"/>
        <end position="481"/>
    </location>
</feature>
<dbReference type="Proteomes" id="UP000434101">
    <property type="component" value="Unassembled WGS sequence"/>
</dbReference>
<feature type="domain" description="PAC" evidence="8">
    <location>
        <begin position="728"/>
        <end position="779"/>
    </location>
</feature>
<dbReference type="InterPro" id="IPR035965">
    <property type="entry name" value="PAS-like_dom_sf"/>
</dbReference>
<evidence type="ECO:0000256" key="5">
    <source>
        <dbReference type="ARBA" id="ARBA00022777"/>
    </source>
</evidence>
<dbReference type="Gene3D" id="1.10.287.130">
    <property type="match status" value="1"/>
</dbReference>
<comment type="caution">
    <text evidence="9">The sequence shown here is derived from an EMBL/GenBank/DDBJ whole genome shotgun (WGS) entry which is preliminary data.</text>
</comment>